<gene>
    <name evidence="1" type="ORF">AVEN_269451_1</name>
</gene>
<proteinExistence type="predicted"/>
<dbReference type="EMBL" id="BGPR01006799">
    <property type="protein sequence ID" value="GBN21961.1"/>
    <property type="molecule type" value="Genomic_DNA"/>
</dbReference>
<name>A0A4Y2M4P5_ARAVE</name>
<dbReference type="OrthoDB" id="8038552at2759"/>
<accession>A0A4Y2M4P5</accession>
<dbReference type="AlphaFoldDB" id="A0A4Y2M4P5"/>
<reference evidence="1 2" key="1">
    <citation type="journal article" date="2019" name="Sci. Rep.">
        <title>Orb-weaving spider Araneus ventricosus genome elucidates the spidroin gene catalogue.</title>
        <authorList>
            <person name="Kono N."/>
            <person name="Nakamura H."/>
            <person name="Ohtoshi R."/>
            <person name="Moran D.A.P."/>
            <person name="Shinohara A."/>
            <person name="Yoshida Y."/>
            <person name="Fujiwara M."/>
            <person name="Mori M."/>
            <person name="Tomita M."/>
            <person name="Arakawa K."/>
        </authorList>
    </citation>
    <scope>NUCLEOTIDE SEQUENCE [LARGE SCALE GENOMIC DNA]</scope>
</reference>
<protein>
    <submittedName>
        <fullName evidence="1">Uncharacterized protein</fullName>
    </submittedName>
</protein>
<comment type="caution">
    <text evidence="1">The sequence shown here is derived from an EMBL/GenBank/DDBJ whole genome shotgun (WGS) entry which is preliminary data.</text>
</comment>
<evidence type="ECO:0000313" key="2">
    <source>
        <dbReference type="Proteomes" id="UP000499080"/>
    </source>
</evidence>
<dbReference type="PANTHER" id="PTHR46409:SF1">
    <property type="entry name" value="HTH PSQ-TYPE DOMAIN-CONTAINING PROTEIN"/>
    <property type="match status" value="1"/>
</dbReference>
<dbReference type="Proteomes" id="UP000499080">
    <property type="component" value="Unassembled WGS sequence"/>
</dbReference>
<organism evidence="1 2">
    <name type="scientific">Araneus ventricosus</name>
    <name type="common">Orbweaver spider</name>
    <name type="synonym">Epeira ventricosa</name>
    <dbReference type="NCBI Taxonomy" id="182803"/>
    <lineage>
        <taxon>Eukaryota</taxon>
        <taxon>Metazoa</taxon>
        <taxon>Ecdysozoa</taxon>
        <taxon>Arthropoda</taxon>
        <taxon>Chelicerata</taxon>
        <taxon>Arachnida</taxon>
        <taxon>Araneae</taxon>
        <taxon>Araneomorphae</taxon>
        <taxon>Entelegynae</taxon>
        <taxon>Araneoidea</taxon>
        <taxon>Araneidae</taxon>
        <taxon>Araneus</taxon>
    </lineage>
</organism>
<keyword evidence="2" id="KW-1185">Reference proteome</keyword>
<dbReference type="PANTHER" id="PTHR46409">
    <property type="entry name" value="HTH PSQ-TYPE DOMAIN-CONTAINING PROTEIN"/>
    <property type="match status" value="1"/>
</dbReference>
<evidence type="ECO:0000313" key="1">
    <source>
        <dbReference type="EMBL" id="GBN21961.1"/>
    </source>
</evidence>
<sequence length="155" mass="17867">MCELLCTSTRCGSRCYVFQTNTRLHGCAEECGTCSFKIWPMNRGITSRTFDIGEMLLCEADDNPRGRKRDIATRTVLRHISSHELLKMIQDDVPIDGWDFIKFPSLTQAVERIVNLVTEAYKKIFGPQNRDGFIRATIESIKQTSQFVSKKYYKK</sequence>